<dbReference type="Proteomes" id="UP000218238">
    <property type="component" value="Unassembled WGS sequence"/>
</dbReference>
<dbReference type="AlphaFoldDB" id="A0A2A2TP17"/>
<organism evidence="1 2">
    <name type="scientific">Brunnivagina elsteri CCALA 953</name>
    <dbReference type="NCBI Taxonomy" id="987040"/>
    <lineage>
        <taxon>Bacteria</taxon>
        <taxon>Bacillati</taxon>
        <taxon>Cyanobacteriota</taxon>
        <taxon>Cyanophyceae</taxon>
        <taxon>Nostocales</taxon>
        <taxon>Calotrichaceae</taxon>
        <taxon>Brunnivagina</taxon>
    </lineage>
</organism>
<dbReference type="EMBL" id="NTFS01000017">
    <property type="protein sequence ID" value="PAX60229.1"/>
    <property type="molecule type" value="Genomic_DNA"/>
</dbReference>
<gene>
    <name evidence="1" type="ORF">CK510_02815</name>
</gene>
<sequence>MGKILMSAKSEVLREQKVVRAAKALQRARSLRNTRRTIGVSGIIEHIEDVDGDWLENWTDTPNTLLER</sequence>
<evidence type="ECO:0000313" key="2">
    <source>
        <dbReference type="Proteomes" id="UP000218238"/>
    </source>
</evidence>
<name>A0A2A2TP17_9CYAN</name>
<keyword evidence="2" id="KW-1185">Reference proteome</keyword>
<reference evidence="1 2" key="1">
    <citation type="submission" date="2017-08" db="EMBL/GenBank/DDBJ databases">
        <title>Draft genome sequence of filamentous cyanobacterium Calothrix elsteri CCALA 953.</title>
        <authorList>
            <person name="Gagunashvili A.N."/>
            <person name="Elster J."/>
            <person name="Andresson O.S."/>
        </authorList>
    </citation>
    <scope>NUCLEOTIDE SEQUENCE [LARGE SCALE GENOMIC DNA]</scope>
    <source>
        <strain evidence="1 2">CCALA 953</strain>
    </source>
</reference>
<accession>A0A2A2TP17</accession>
<protein>
    <submittedName>
        <fullName evidence="1">Uncharacterized protein</fullName>
    </submittedName>
</protein>
<comment type="caution">
    <text evidence="1">The sequence shown here is derived from an EMBL/GenBank/DDBJ whole genome shotgun (WGS) entry which is preliminary data.</text>
</comment>
<evidence type="ECO:0000313" key="1">
    <source>
        <dbReference type="EMBL" id="PAX60229.1"/>
    </source>
</evidence>
<proteinExistence type="predicted"/>